<proteinExistence type="predicted"/>
<reference evidence="1 2" key="2">
    <citation type="journal article" date="2017" name="Front. Plant Sci.">
        <title>Gene Classification and Mining of Molecular Markers Useful in Red Clover (Trifolium pratense) Breeding.</title>
        <authorList>
            <person name="Istvanek J."/>
            <person name="Dluhosova J."/>
            <person name="Dluhos P."/>
            <person name="Patkova L."/>
            <person name="Nedelnik J."/>
            <person name="Repkova J."/>
        </authorList>
    </citation>
    <scope>NUCLEOTIDE SEQUENCE [LARGE SCALE GENOMIC DNA]</scope>
    <source>
        <strain evidence="2">cv. Tatra</strain>
        <tissue evidence="1">Young leaves</tissue>
    </source>
</reference>
<accession>A0A2K3MIL3</accession>
<evidence type="ECO:0000313" key="1">
    <source>
        <dbReference type="EMBL" id="PNX90621.1"/>
    </source>
</evidence>
<evidence type="ECO:0000313" key="2">
    <source>
        <dbReference type="Proteomes" id="UP000236291"/>
    </source>
</evidence>
<gene>
    <name evidence="1" type="ORF">L195_g046746</name>
</gene>
<comment type="caution">
    <text evidence="1">The sequence shown here is derived from an EMBL/GenBank/DDBJ whole genome shotgun (WGS) entry which is preliminary data.</text>
</comment>
<organism evidence="1 2">
    <name type="scientific">Trifolium pratense</name>
    <name type="common">Red clover</name>
    <dbReference type="NCBI Taxonomy" id="57577"/>
    <lineage>
        <taxon>Eukaryota</taxon>
        <taxon>Viridiplantae</taxon>
        <taxon>Streptophyta</taxon>
        <taxon>Embryophyta</taxon>
        <taxon>Tracheophyta</taxon>
        <taxon>Spermatophyta</taxon>
        <taxon>Magnoliopsida</taxon>
        <taxon>eudicotyledons</taxon>
        <taxon>Gunneridae</taxon>
        <taxon>Pentapetalae</taxon>
        <taxon>rosids</taxon>
        <taxon>fabids</taxon>
        <taxon>Fabales</taxon>
        <taxon>Fabaceae</taxon>
        <taxon>Papilionoideae</taxon>
        <taxon>50 kb inversion clade</taxon>
        <taxon>NPAAA clade</taxon>
        <taxon>Hologalegina</taxon>
        <taxon>IRL clade</taxon>
        <taxon>Trifolieae</taxon>
        <taxon>Trifolium</taxon>
    </lineage>
</organism>
<reference evidence="1 2" key="1">
    <citation type="journal article" date="2014" name="Am. J. Bot.">
        <title>Genome assembly and annotation for red clover (Trifolium pratense; Fabaceae).</title>
        <authorList>
            <person name="Istvanek J."/>
            <person name="Jaros M."/>
            <person name="Krenek A."/>
            <person name="Repkova J."/>
        </authorList>
    </citation>
    <scope>NUCLEOTIDE SEQUENCE [LARGE SCALE GENOMIC DNA]</scope>
    <source>
        <strain evidence="2">cv. Tatra</strain>
        <tissue evidence="1">Young leaves</tissue>
    </source>
</reference>
<protein>
    <submittedName>
        <fullName evidence="1">Uncharacterized protein</fullName>
    </submittedName>
</protein>
<dbReference type="EMBL" id="ASHM01063430">
    <property type="protein sequence ID" value="PNX90621.1"/>
    <property type="molecule type" value="Genomic_DNA"/>
</dbReference>
<sequence>MNLSPSIYRLPITAPLSRTSASHHIITVDPNPTILIKSHQMALIHSAENERARSIQRSSRILVKRSSSHLFPRPSLRLFIAHTRGLKRRNACLFRSLRTDDAFHEELIVIPTQISPRPIAQTKVTGN</sequence>
<dbReference type="AlphaFoldDB" id="A0A2K3MIL3"/>
<name>A0A2K3MIL3_TRIPR</name>
<dbReference type="Proteomes" id="UP000236291">
    <property type="component" value="Unassembled WGS sequence"/>
</dbReference>